<dbReference type="EMBL" id="KN847484">
    <property type="protein sequence ID" value="KIW99934.1"/>
    <property type="molecule type" value="Genomic_DNA"/>
</dbReference>
<name>A0A0D2IT84_9EURO</name>
<dbReference type="AlphaFoldDB" id="A0A0D2IT84"/>
<dbReference type="PANTHER" id="PTHR39470:SF1">
    <property type="entry name" value="CHORISMATE SYNTHASE PROTEIN"/>
    <property type="match status" value="1"/>
</dbReference>
<dbReference type="OrthoDB" id="4218123at2759"/>
<protein>
    <submittedName>
        <fullName evidence="2">Uncharacterized protein</fullName>
    </submittedName>
</protein>
<proteinExistence type="predicted"/>
<keyword evidence="1" id="KW-0812">Transmembrane</keyword>
<gene>
    <name evidence="2" type="ORF">Z518_10862</name>
</gene>
<reference evidence="2 3" key="1">
    <citation type="submission" date="2015-01" db="EMBL/GenBank/DDBJ databases">
        <title>The Genome Sequence of Rhinocladiella mackenzie CBS 650.93.</title>
        <authorList>
            <consortium name="The Broad Institute Genomics Platform"/>
            <person name="Cuomo C."/>
            <person name="de Hoog S."/>
            <person name="Gorbushina A."/>
            <person name="Stielow B."/>
            <person name="Teixiera M."/>
            <person name="Abouelleil A."/>
            <person name="Chapman S.B."/>
            <person name="Priest M."/>
            <person name="Young S.K."/>
            <person name="Wortman J."/>
            <person name="Nusbaum C."/>
            <person name="Birren B."/>
        </authorList>
    </citation>
    <scope>NUCLEOTIDE SEQUENCE [LARGE SCALE GENOMIC DNA]</scope>
    <source>
        <strain evidence="2 3">CBS 650.93</strain>
    </source>
</reference>
<feature type="transmembrane region" description="Helical" evidence="1">
    <location>
        <begin position="50"/>
        <end position="67"/>
    </location>
</feature>
<dbReference type="GeneID" id="25298933"/>
<sequence>MTLLENIKPFWPLLFTFVLPRAINYYRVVKTAIRTRPPPRPLPKKTGRGLNVLFAAICVFLYASLPFRGNLEDHNIFVVTQSRISLETDTLFTRLALFREGRVLTPIDEALRFKLGSQALRQIYLRFGPSTLLNCSFCQSDDQFSYLLYHLPNNVLLPHLFHILCIGLATSETVSGFEASRWRRRTLLGVFALASIDVAMTSMFAPIVDSKTPAPAGIFWTASTLRCLVLCLFDAIIAFLIYASATGRFLLFTAGSATDSELVRRRTEELLKQANLSLQVAQTNLRAYAIARNAVVRNPGLKGVDDEYWRAVVAMEGPERDEALFEDEEVQAAVARAYGSGTMDVAGMKKEAEVFVKNVTRGLEATESAR</sequence>
<accession>A0A0D2IT84</accession>
<feature type="transmembrane region" description="Helical" evidence="1">
    <location>
        <begin position="217"/>
        <end position="242"/>
    </location>
</feature>
<dbReference type="STRING" id="1442369.A0A0D2IT84"/>
<dbReference type="Proteomes" id="UP000053617">
    <property type="component" value="Unassembled WGS sequence"/>
</dbReference>
<dbReference type="VEuPathDB" id="FungiDB:Z518_10862"/>
<dbReference type="PANTHER" id="PTHR39470">
    <property type="entry name" value="CHROMOSOME 10, WHOLE GENOME SHOTGUN SEQUENCE"/>
    <property type="match status" value="1"/>
</dbReference>
<dbReference type="HOGENOM" id="CLU_044758_1_0_1"/>
<keyword evidence="1" id="KW-0472">Membrane</keyword>
<feature type="transmembrane region" description="Helical" evidence="1">
    <location>
        <begin position="12"/>
        <end position="29"/>
    </location>
</feature>
<keyword evidence="1" id="KW-1133">Transmembrane helix</keyword>
<keyword evidence="3" id="KW-1185">Reference proteome</keyword>
<dbReference type="RefSeq" id="XP_013267147.1">
    <property type="nucleotide sequence ID" value="XM_013411693.1"/>
</dbReference>
<organism evidence="2 3">
    <name type="scientific">Rhinocladiella mackenziei CBS 650.93</name>
    <dbReference type="NCBI Taxonomy" id="1442369"/>
    <lineage>
        <taxon>Eukaryota</taxon>
        <taxon>Fungi</taxon>
        <taxon>Dikarya</taxon>
        <taxon>Ascomycota</taxon>
        <taxon>Pezizomycotina</taxon>
        <taxon>Eurotiomycetes</taxon>
        <taxon>Chaetothyriomycetidae</taxon>
        <taxon>Chaetothyriales</taxon>
        <taxon>Herpotrichiellaceae</taxon>
        <taxon>Rhinocladiella</taxon>
    </lineage>
</organism>
<evidence type="ECO:0000256" key="1">
    <source>
        <dbReference type="SAM" id="Phobius"/>
    </source>
</evidence>
<feature type="transmembrane region" description="Helical" evidence="1">
    <location>
        <begin position="155"/>
        <end position="174"/>
    </location>
</feature>
<feature type="transmembrane region" description="Helical" evidence="1">
    <location>
        <begin position="186"/>
        <end position="205"/>
    </location>
</feature>
<evidence type="ECO:0000313" key="3">
    <source>
        <dbReference type="Proteomes" id="UP000053617"/>
    </source>
</evidence>
<evidence type="ECO:0000313" key="2">
    <source>
        <dbReference type="EMBL" id="KIW99934.1"/>
    </source>
</evidence>